<feature type="zinc finger region" description="dksA C4-type" evidence="4">
    <location>
        <begin position="78"/>
        <end position="102"/>
    </location>
</feature>
<name>A0A5C6QD97_9GAMM</name>
<gene>
    <name evidence="7" type="ORF">ESZ26_11585</name>
    <name evidence="8" type="ORF">ESZ27_10415</name>
</gene>
<evidence type="ECO:0000256" key="4">
    <source>
        <dbReference type="PROSITE-ProRule" id="PRU00510"/>
    </source>
</evidence>
<feature type="domain" description="Zinc finger DksA/TraR C4-type" evidence="5">
    <location>
        <begin position="74"/>
        <end position="104"/>
    </location>
</feature>
<dbReference type="Proteomes" id="UP000321917">
    <property type="component" value="Unassembled WGS sequence"/>
</dbReference>
<keyword evidence="9" id="KW-1185">Reference proteome</keyword>
<keyword evidence="3" id="KW-0862">Zinc</keyword>
<feature type="domain" description="DnaK suppressor protein-like N-terminal" evidence="6">
    <location>
        <begin position="9"/>
        <end position="70"/>
    </location>
</feature>
<dbReference type="InterPro" id="IPR048487">
    <property type="entry name" value="DksA-like_N"/>
</dbReference>
<dbReference type="SUPFAM" id="SSF57716">
    <property type="entry name" value="Glucocorticoid receptor-like (DNA-binding domain)"/>
    <property type="match status" value="1"/>
</dbReference>
<evidence type="ECO:0000256" key="3">
    <source>
        <dbReference type="ARBA" id="ARBA00022833"/>
    </source>
</evidence>
<dbReference type="Proteomes" id="UP000321525">
    <property type="component" value="Unassembled WGS sequence"/>
</dbReference>
<dbReference type="Pfam" id="PF21173">
    <property type="entry name" value="DksA-like_N"/>
    <property type="match status" value="1"/>
</dbReference>
<dbReference type="PROSITE" id="PS51128">
    <property type="entry name" value="ZF_DKSA_2"/>
    <property type="match status" value="1"/>
</dbReference>
<evidence type="ECO:0000259" key="5">
    <source>
        <dbReference type="Pfam" id="PF01258"/>
    </source>
</evidence>
<organism evidence="8 10">
    <name type="scientific">Colwellia hornerae</name>
    <dbReference type="NCBI Taxonomy" id="89402"/>
    <lineage>
        <taxon>Bacteria</taxon>
        <taxon>Pseudomonadati</taxon>
        <taxon>Pseudomonadota</taxon>
        <taxon>Gammaproteobacteria</taxon>
        <taxon>Alteromonadales</taxon>
        <taxon>Colwelliaceae</taxon>
        <taxon>Colwellia</taxon>
    </lineage>
</organism>
<dbReference type="Pfam" id="PF01258">
    <property type="entry name" value="zf-dskA_traR"/>
    <property type="match status" value="1"/>
</dbReference>
<accession>A0A5C6QD97</accession>
<dbReference type="PANTHER" id="PTHR33823">
    <property type="entry name" value="RNA POLYMERASE-BINDING TRANSCRIPTION FACTOR DKSA-RELATED"/>
    <property type="match status" value="1"/>
</dbReference>
<reference evidence="8 10" key="1">
    <citation type="submission" date="2019-07" db="EMBL/GenBank/DDBJ databases">
        <title>Genomes of sea-ice associated Colwellia species.</title>
        <authorList>
            <person name="Bowman J.P."/>
        </authorList>
    </citation>
    <scope>NUCLEOTIDE SEQUENCE [LARGE SCALE GENOMIC DNA]</scope>
    <source>
        <strain evidence="7 9">ACAM 607</strain>
        <strain evidence="8 10">IC036</strain>
    </source>
</reference>
<evidence type="ECO:0000259" key="6">
    <source>
        <dbReference type="Pfam" id="PF21173"/>
    </source>
</evidence>
<evidence type="ECO:0000313" key="10">
    <source>
        <dbReference type="Proteomes" id="UP000321917"/>
    </source>
</evidence>
<dbReference type="GO" id="GO:0008270">
    <property type="term" value="F:zinc ion binding"/>
    <property type="evidence" value="ECO:0007669"/>
    <property type="project" value="UniProtKB-KW"/>
</dbReference>
<dbReference type="AlphaFoldDB" id="A0A5C6QD97"/>
<keyword evidence="1" id="KW-0479">Metal-binding</keyword>
<sequence length="104" mass="11842">MTDQEILTTLTEKKTQLEHRISAIEADLHQGRSQDFAEQATETENDEVLDEIHHQAKAELKHVIAALNRLEHHKYGFCTSCDTAINIERLHVLPYTTTCINCAT</sequence>
<dbReference type="Gene3D" id="1.20.120.910">
    <property type="entry name" value="DksA, coiled-coil domain"/>
    <property type="match status" value="1"/>
</dbReference>
<dbReference type="PANTHER" id="PTHR33823:SF4">
    <property type="entry name" value="GENERAL STRESS PROTEIN 16O"/>
    <property type="match status" value="1"/>
</dbReference>
<dbReference type="EMBL" id="VOLQ01000017">
    <property type="protein sequence ID" value="TWX66637.1"/>
    <property type="molecule type" value="Genomic_DNA"/>
</dbReference>
<keyword evidence="2" id="KW-0863">Zinc-finger</keyword>
<protein>
    <submittedName>
        <fullName evidence="8">TraR/DksA family transcriptional regulator</fullName>
    </submittedName>
</protein>
<dbReference type="OrthoDB" id="6064855at2"/>
<dbReference type="InterPro" id="IPR000962">
    <property type="entry name" value="Znf_DskA_TraR"/>
</dbReference>
<dbReference type="RefSeq" id="WP_146796687.1">
    <property type="nucleotide sequence ID" value="NZ_VOLP01000002.1"/>
</dbReference>
<dbReference type="EMBL" id="VOLR01000014">
    <property type="protein sequence ID" value="TWX58761.1"/>
    <property type="molecule type" value="Genomic_DNA"/>
</dbReference>
<evidence type="ECO:0000313" key="7">
    <source>
        <dbReference type="EMBL" id="TWX58761.1"/>
    </source>
</evidence>
<evidence type="ECO:0000313" key="8">
    <source>
        <dbReference type="EMBL" id="TWX66637.1"/>
    </source>
</evidence>
<evidence type="ECO:0000313" key="9">
    <source>
        <dbReference type="Proteomes" id="UP000321525"/>
    </source>
</evidence>
<evidence type="ECO:0000256" key="1">
    <source>
        <dbReference type="ARBA" id="ARBA00022723"/>
    </source>
</evidence>
<evidence type="ECO:0000256" key="2">
    <source>
        <dbReference type="ARBA" id="ARBA00022771"/>
    </source>
</evidence>
<comment type="caution">
    <text evidence="8">The sequence shown here is derived from an EMBL/GenBank/DDBJ whole genome shotgun (WGS) entry which is preliminary data.</text>
</comment>
<proteinExistence type="predicted"/>